<dbReference type="Pfam" id="PF12757">
    <property type="entry name" value="Eisosome1"/>
    <property type="match status" value="1"/>
</dbReference>
<feature type="compositionally biased region" description="Basic and acidic residues" evidence="1">
    <location>
        <begin position="604"/>
        <end position="640"/>
    </location>
</feature>
<name>A0A9P4PDB5_9PLEO</name>
<reference evidence="2" key="1">
    <citation type="journal article" date="2020" name="Stud. Mycol.">
        <title>101 Dothideomycetes genomes: a test case for predicting lifestyles and emergence of pathogens.</title>
        <authorList>
            <person name="Haridas S."/>
            <person name="Albert R."/>
            <person name="Binder M."/>
            <person name="Bloem J."/>
            <person name="Labutti K."/>
            <person name="Salamov A."/>
            <person name="Andreopoulos B."/>
            <person name="Baker S."/>
            <person name="Barry K."/>
            <person name="Bills G."/>
            <person name="Bluhm B."/>
            <person name="Cannon C."/>
            <person name="Castanera R."/>
            <person name="Culley D."/>
            <person name="Daum C."/>
            <person name="Ezra D."/>
            <person name="Gonzalez J."/>
            <person name="Henrissat B."/>
            <person name="Kuo A."/>
            <person name="Liang C."/>
            <person name="Lipzen A."/>
            <person name="Lutzoni F."/>
            <person name="Magnuson J."/>
            <person name="Mondo S."/>
            <person name="Nolan M."/>
            <person name="Ohm R."/>
            <person name="Pangilinan J."/>
            <person name="Park H.-J."/>
            <person name="Ramirez L."/>
            <person name="Alfaro M."/>
            <person name="Sun H."/>
            <person name="Tritt A."/>
            <person name="Yoshinaga Y."/>
            <person name="Zwiers L.-H."/>
            <person name="Turgeon B."/>
            <person name="Goodwin S."/>
            <person name="Spatafora J."/>
            <person name="Crous P."/>
            <person name="Grigoriev I."/>
        </authorList>
    </citation>
    <scope>NUCLEOTIDE SEQUENCE</scope>
    <source>
        <strain evidence="2">CBS 690.94</strain>
    </source>
</reference>
<feature type="compositionally biased region" description="Low complexity" evidence="1">
    <location>
        <begin position="771"/>
        <end position="780"/>
    </location>
</feature>
<dbReference type="AlphaFoldDB" id="A0A9P4PDB5"/>
<accession>A0A9P4PDB5</accession>
<evidence type="ECO:0008006" key="4">
    <source>
        <dbReference type="Google" id="ProtNLM"/>
    </source>
</evidence>
<feature type="compositionally biased region" description="Basic residues" evidence="1">
    <location>
        <begin position="740"/>
        <end position="756"/>
    </location>
</feature>
<feature type="compositionally biased region" description="Polar residues" evidence="1">
    <location>
        <begin position="1"/>
        <end position="14"/>
    </location>
</feature>
<comment type="caution">
    <text evidence="2">The sequence shown here is derived from an EMBL/GenBank/DDBJ whole genome shotgun (WGS) entry which is preliminary data.</text>
</comment>
<feature type="region of interest" description="Disordered" evidence="1">
    <location>
        <begin position="86"/>
        <end position="105"/>
    </location>
</feature>
<feature type="compositionally biased region" description="Polar residues" evidence="1">
    <location>
        <begin position="243"/>
        <end position="260"/>
    </location>
</feature>
<dbReference type="GO" id="GO:0070941">
    <property type="term" value="P:eisosome assembly"/>
    <property type="evidence" value="ECO:0007669"/>
    <property type="project" value="TreeGrafter"/>
</dbReference>
<dbReference type="PANTHER" id="PTHR28298:SF1">
    <property type="entry name" value="EISOSOME PROTEIN 1"/>
    <property type="match status" value="1"/>
</dbReference>
<gene>
    <name evidence="2" type="ORF">P171DRAFT_434620</name>
</gene>
<dbReference type="Proteomes" id="UP000799764">
    <property type="component" value="Unassembled WGS sequence"/>
</dbReference>
<feature type="compositionally biased region" description="Polar residues" evidence="1">
    <location>
        <begin position="268"/>
        <end position="278"/>
    </location>
</feature>
<feature type="compositionally biased region" description="Basic and acidic residues" evidence="1">
    <location>
        <begin position="689"/>
        <end position="702"/>
    </location>
</feature>
<feature type="compositionally biased region" description="Low complexity" evidence="1">
    <location>
        <begin position="661"/>
        <end position="676"/>
    </location>
</feature>
<dbReference type="EMBL" id="MU001506">
    <property type="protein sequence ID" value="KAF2440876.1"/>
    <property type="molecule type" value="Genomic_DNA"/>
</dbReference>
<sequence>MAALGTQPSPNGSISAPLKASTHMHGSTVDGAADMRCPDPSAHKTTNTTLQDLASAAALYSTNPSRANARNPLGADGKLSSASAATSLKHAQAHDLPSYPSHGIDTRTSAGAAANLATANFKSPSYPKAAPASAAAGKAALLANDYKMDPLWQPTASAAGSKAALLAHRDGVNLNLWQAEPSAHGHSAANIAMSKKGLGPQADWSNAEEGRKKALIAATGATSETRRKRAQSSPAPPPLYPDSHNSAKNALSAATISHSASMRKPKTTGANVSDSNRPGSGAMEAARIQHSKVSREMYTDRPPVALEVEEKRRNDALRASAISMAKKMMVVQEQNKASGKSHANSGAIAAQNQQPHVRAEDNLKKEAMRYIGIQEAAQKLAAERLAKIGPDEASQFRSYYGYEKQSRNKLSMRRGRNRASSNPERGDSDSDDEMQSRRIRAQMSQLNKGIAQVDEKKREQDRRFLLEAAQRKVALQMAGIDKQVYDKTGKFTPSMLEDWDAKARARASANSEARLENHGKVHIGHGKYMDQSEIDAIAQARMQPTLDEINEKTEKRLAEEEERRLDLAEEKRQQQIEQERAAEIKAVEKTSKAEEKKALKAKAAEEKAAVRQEKAAEKEKKAEEKRLAKEQKRKSRETPAEHVPVASGGAALGTTAISGEAAAATTVTSPTADVASPVGSHAPVEESDDLYRDATRADRTAVEEPVAGRASTTEDEAPAARPSTATDDASTSPTSPTSPSKKRLTGLFSKFKRRSKQTPEPGFVGGASLGNSESNPPSNKESTDDGVVPNHVPNTDGEFARRHSDVSSLSADSSRGRPLERTATQESNASQLSEYEEARDTFNESLAPPPSFPTEVNARNSGSPVRDSKFREVL</sequence>
<feature type="compositionally biased region" description="Polar residues" evidence="1">
    <location>
        <begin position="822"/>
        <end position="833"/>
    </location>
</feature>
<feature type="region of interest" description="Disordered" evidence="1">
    <location>
        <begin position="604"/>
        <end position="874"/>
    </location>
</feature>
<organism evidence="2 3">
    <name type="scientific">Karstenula rhodostoma CBS 690.94</name>
    <dbReference type="NCBI Taxonomy" id="1392251"/>
    <lineage>
        <taxon>Eukaryota</taxon>
        <taxon>Fungi</taxon>
        <taxon>Dikarya</taxon>
        <taxon>Ascomycota</taxon>
        <taxon>Pezizomycotina</taxon>
        <taxon>Dothideomycetes</taxon>
        <taxon>Pleosporomycetidae</taxon>
        <taxon>Pleosporales</taxon>
        <taxon>Massarineae</taxon>
        <taxon>Didymosphaeriaceae</taxon>
        <taxon>Karstenula</taxon>
    </lineage>
</organism>
<proteinExistence type="predicted"/>
<feature type="region of interest" description="Disordered" evidence="1">
    <location>
        <begin position="405"/>
        <end position="436"/>
    </location>
</feature>
<evidence type="ECO:0000313" key="3">
    <source>
        <dbReference type="Proteomes" id="UP000799764"/>
    </source>
</evidence>
<feature type="compositionally biased region" description="Low complexity" evidence="1">
    <location>
        <begin position="719"/>
        <end position="739"/>
    </location>
</feature>
<feature type="region of interest" description="Disordered" evidence="1">
    <location>
        <begin position="217"/>
        <end position="297"/>
    </location>
</feature>
<keyword evidence="3" id="KW-1185">Reference proteome</keyword>
<feature type="region of interest" description="Disordered" evidence="1">
    <location>
        <begin position="1"/>
        <end position="47"/>
    </location>
</feature>
<dbReference type="PANTHER" id="PTHR28298">
    <property type="entry name" value="EISOSOME PROTEIN 1"/>
    <property type="match status" value="1"/>
</dbReference>
<evidence type="ECO:0000313" key="2">
    <source>
        <dbReference type="EMBL" id="KAF2440876.1"/>
    </source>
</evidence>
<dbReference type="InterPro" id="IPR024527">
    <property type="entry name" value="Eisosome1"/>
</dbReference>
<evidence type="ECO:0000256" key="1">
    <source>
        <dbReference type="SAM" id="MobiDB-lite"/>
    </source>
</evidence>
<dbReference type="OrthoDB" id="4070583at2759"/>
<protein>
    <recommendedName>
        <fullName evidence="4">Eisosome protein 1</fullName>
    </recommendedName>
</protein>